<organism evidence="6 7">
    <name type="scientific">Pontibacter saemangeumensis</name>
    <dbReference type="NCBI Taxonomy" id="1084525"/>
    <lineage>
        <taxon>Bacteria</taxon>
        <taxon>Pseudomonadati</taxon>
        <taxon>Bacteroidota</taxon>
        <taxon>Cytophagia</taxon>
        <taxon>Cytophagales</taxon>
        <taxon>Hymenobacteraceae</taxon>
        <taxon>Pontibacter</taxon>
    </lineage>
</organism>
<gene>
    <name evidence="6" type="ORF">GCM10023188_12070</name>
</gene>
<dbReference type="InterPro" id="IPR000064">
    <property type="entry name" value="NLP_P60_dom"/>
</dbReference>
<dbReference type="SUPFAM" id="SSF54001">
    <property type="entry name" value="Cysteine proteinases"/>
    <property type="match status" value="1"/>
</dbReference>
<keyword evidence="3" id="KW-0378">Hydrolase</keyword>
<dbReference type="EMBL" id="BAABHC010000004">
    <property type="protein sequence ID" value="GAA4428132.1"/>
    <property type="molecule type" value="Genomic_DNA"/>
</dbReference>
<comment type="caution">
    <text evidence="6">The sequence shown here is derived from an EMBL/GenBank/DDBJ whole genome shotgun (WGS) entry which is preliminary data.</text>
</comment>
<dbReference type="PROSITE" id="PS51935">
    <property type="entry name" value="NLPC_P60"/>
    <property type="match status" value="1"/>
</dbReference>
<protein>
    <submittedName>
        <fullName evidence="6">C40 family peptidase</fullName>
    </submittedName>
</protein>
<comment type="similarity">
    <text evidence="1">Belongs to the peptidase C40 family.</text>
</comment>
<dbReference type="PANTHER" id="PTHR47053">
    <property type="entry name" value="MUREIN DD-ENDOPEPTIDASE MEPH-RELATED"/>
    <property type="match status" value="1"/>
</dbReference>
<dbReference type="PANTHER" id="PTHR47053:SF1">
    <property type="entry name" value="MUREIN DD-ENDOPEPTIDASE MEPH-RELATED"/>
    <property type="match status" value="1"/>
</dbReference>
<keyword evidence="4" id="KW-0788">Thiol protease</keyword>
<dbReference type="InterPro" id="IPR051202">
    <property type="entry name" value="Peptidase_C40"/>
</dbReference>
<reference evidence="7" key="1">
    <citation type="journal article" date="2019" name="Int. J. Syst. Evol. Microbiol.">
        <title>The Global Catalogue of Microorganisms (GCM) 10K type strain sequencing project: providing services to taxonomists for standard genome sequencing and annotation.</title>
        <authorList>
            <consortium name="The Broad Institute Genomics Platform"/>
            <consortium name="The Broad Institute Genome Sequencing Center for Infectious Disease"/>
            <person name="Wu L."/>
            <person name="Ma J."/>
        </authorList>
    </citation>
    <scope>NUCLEOTIDE SEQUENCE [LARGE SCALE GENOMIC DNA]</scope>
    <source>
        <strain evidence="7">JCM 17926</strain>
    </source>
</reference>
<dbReference type="RefSeq" id="WP_345157536.1">
    <property type="nucleotide sequence ID" value="NZ_BAABHC010000004.1"/>
</dbReference>
<evidence type="ECO:0000259" key="5">
    <source>
        <dbReference type="PROSITE" id="PS51935"/>
    </source>
</evidence>
<proteinExistence type="inferred from homology"/>
<name>A0ABP8LFZ6_9BACT</name>
<accession>A0ABP8LFZ6</accession>
<evidence type="ECO:0000256" key="4">
    <source>
        <dbReference type="ARBA" id="ARBA00022807"/>
    </source>
</evidence>
<evidence type="ECO:0000313" key="7">
    <source>
        <dbReference type="Proteomes" id="UP001500552"/>
    </source>
</evidence>
<dbReference type="Gene3D" id="3.90.1720.10">
    <property type="entry name" value="endopeptidase domain like (from Nostoc punctiforme)"/>
    <property type="match status" value="1"/>
</dbReference>
<keyword evidence="2" id="KW-0645">Protease</keyword>
<evidence type="ECO:0000313" key="6">
    <source>
        <dbReference type="EMBL" id="GAA4428132.1"/>
    </source>
</evidence>
<dbReference type="Proteomes" id="UP001500552">
    <property type="component" value="Unassembled WGS sequence"/>
</dbReference>
<dbReference type="SUPFAM" id="SSF82057">
    <property type="entry name" value="Prokaryotic SH3-related domain"/>
    <property type="match status" value="1"/>
</dbReference>
<evidence type="ECO:0000256" key="3">
    <source>
        <dbReference type="ARBA" id="ARBA00022801"/>
    </source>
</evidence>
<dbReference type="InterPro" id="IPR038765">
    <property type="entry name" value="Papain-like_cys_pep_sf"/>
</dbReference>
<evidence type="ECO:0000256" key="2">
    <source>
        <dbReference type="ARBA" id="ARBA00022670"/>
    </source>
</evidence>
<evidence type="ECO:0000256" key="1">
    <source>
        <dbReference type="ARBA" id="ARBA00007074"/>
    </source>
</evidence>
<feature type="domain" description="NlpC/P60" evidence="5">
    <location>
        <begin position="129"/>
        <end position="257"/>
    </location>
</feature>
<dbReference type="Gene3D" id="2.30.30.40">
    <property type="entry name" value="SH3 Domains"/>
    <property type="match status" value="1"/>
</dbReference>
<sequence length="258" mass="29556">MDYGIGMLSLVPMRAETSDKAELVTQLLFGECYEVVTQEGNWLQLQLASDGYRGWIDFKQHTPVTAEYYKEWRRATHQRVTDFLQVVRKDEVRIPVSVGSYLPFYDGERIRINGEQFIYSGGASSTEVLPTQEQLTQIARSFLKAPYLWGGKSVFGIDCSGFMQQVYGMCGFQLPRDASQQVAYGEEVHFVEQAHPGDLAFFSNAEGRIVHVGMMLEEQRIIHAHGEVRIDRLDHVGIYNSSQKKYSHQLRIIKRILH</sequence>
<keyword evidence="7" id="KW-1185">Reference proteome</keyword>
<dbReference type="InterPro" id="IPR041382">
    <property type="entry name" value="SH3_16"/>
</dbReference>
<dbReference type="Pfam" id="PF00877">
    <property type="entry name" value="NLPC_P60"/>
    <property type="match status" value="1"/>
</dbReference>
<dbReference type="Pfam" id="PF18348">
    <property type="entry name" value="SH3_16"/>
    <property type="match status" value="1"/>
</dbReference>